<protein>
    <submittedName>
        <fullName evidence="9">Cysteine-rich secretory protein, allergen V5/Tpx-1-related protein</fullName>
    </submittedName>
</protein>
<dbReference type="Gene3D" id="3.40.33.10">
    <property type="entry name" value="CAP"/>
    <property type="match status" value="1"/>
</dbReference>
<keyword evidence="5" id="KW-1015">Disulfide bond</keyword>
<keyword evidence="10" id="KW-1185">Reference proteome</keyword>
<evidence type="ECO:0000256" key="1">
    <source>
        <dbReference type="ARBA" id="ARBA00003143"/>
    </source>
</evidence>
<dbReference type="FunFam" id="3.40.33.10:FF:000006">
    <property type="entry name" value="Putative pathogenesis-related protein 1"/>
    <property type="match status" value="1"/>
</dbReference>
<dbReference type="InterPro" id="IPR018244">
    <property type="entry name" value="Allrgn_V5/Tpx1_CS"/>
</dbReference>
<dbReference type="AlphaFoldDB" id="A0A2U1LZS5"/>
<dbReference type="PROSITE" id="PS01009">
    <property type="entry name" value="CRISP_1"/>
    <property type="match status" value="1"/>
</dbReference>
<reference evidence="9 10" key="1">
    <citation type="journal article" date="2018" name="Mol. Plant">
        <title>The genome of Artemisia annua provides insight into the evolution of Asteraceae family and artemisinin biosynthesis.</title>
        <authorList>
            <person name="Shen Q."/>
            <person name="Zhang L."/>
            <person name="Liao Z."/>
            <person name="Wang S."/>
            <person name="Yan T."/>
            <person name="Shi P."/>
            <person name="Liu M."/>
            <person name="Fu X."/>
            <person name="Pan Q."/>
            <person name="Wang Y."/>
            <person name="Lv Z."/>
            <person name="Lu X."/>
            <person name="Zhang F."/>
            <person name="Jiang W."/>
            <person name="Ma Y."/>
            <person name="Chen M."/>
            <person name="Hao X."/>
            <person name="Li L."/>
            <person name="Tang Y."/>
            <person name="Lv G."/>
            <person name="Zhou Y."/>
            <person name="Sun X."/>
            <person name="Brodelius P.E."/>
            <person name="Rose J.K.C."/>
            <person name="Tang K."/>
        </authorList>
    </citation>
    <scope>NUCLEOTIDE SEQUENCE [LARGE SCALE GENOMIC DNA]</scope>
    <source>
        <strain evidence="10">cv. Huhao1</strain>
        <tissue evidence="9">Leaf</tissue>
    </source>
</reference>
<keyword evidence="6" id="KW-0568">Pathogenesis-related protein</keyword>
<dbReference type="SMART" id="SM00198">
    <property type="entry name" value="SCP"/>
    <property type="match status" value="1"/>
</dbReference>
<dbReference type="PROSITE" id="PS01010">
    <property type="entry name" value="CRISP_2"/>
    <property type="match status" value="1"/>
</dbReference>
<evidence type="ECO:0000256" key="7">
    <source>
        <dbReference type="SAM" id="SignalP"/>
    </source>
</evidence>
<comment type="caution">
    <text evidence="9">The sequence shown here is derived from an EMBL/GenBank/DDBJ whole genome shotgun (WGS) entry which is preliminary data.</text>
</comment>
<dbReference type="GO" id="GO:0098542">
    <property type="term" value="P:defense response to other organism"/>
    <property type="evidence" value="ECO:0007669"/>
    <property type="project" value="UniProtKB-ARBA"/>
</dbReference>
<evidence type="ECO:0000313" key="9">
    <source>
        <dbReference type="EMBL" id="PWA54515.1"/>
    </source>
</evidence>
<evidence type="ECO:0000256" key="4">
    <source>
        <dbReference type="ARBA" id="ARBA00022821"/>
    </source>
</evidence>
<proteinExistence type="inferred from homology"/>
<dbReference type="PRINTS" id="PR00838">
    <property type="entry name" value="V5ALLERGEN"/>
</dbReference>
<dbReference type="STRING" id="35608.A0A2U1LZS5"/>
<comment type="function">
    <text evidence="1">Probably involved in the defense reaction of plants against pathogens.</text>
</comment>
<keyword evidence="3 7" id="KW-0732">Signal</keyword>
<feature type="signal peptide" evidence="7">
    <location>
        <begin position="1"/>
        <end position="23"/>
    </location>
</feature>
<dbReference type="InterPro" id="IPR014044">
    <property type="entry name" value="CAP_dom"/>
</dbReference>
<dbReference type="Proteomes" id="UP000245207">
    <property type="component" value="Unassembled WGS sequence"/>
</dbReference>
<dbReference type="PRINTS" id="PR00837">
    <property type="entry name" value="V5TPXLIKE"/>
</dbReference>
<feature type="chain" id="PRO_5015624707" evidence="7">
    <location>
        <begin position="24"/>
        <end position="160"/>
    </location>
</feature>
<dbReference type="SUPFAM" id="SSF55797">
    <property type="entry name" value="PR-1-like"/>
    <property type="match status" value="1"/>
</dbReference>
<dbReference type="InterPro" id="IPR001283">
    <property type="entry name" value="CRISP-related"/>
</dbReference>
<organism evidence="9 10">
    <name type="scientific">Artemisia annua</name>
    <name type="common">Sweet wormwood</name>
    <dbReference type="NCBI Taxonomy" id="35608"/>
    <lineage>
        <taxon>Eukaryota</taxon>
        <taxon>Viridiplantae</taxon>
        <taxon>Streptophyta</taxon>
        <taxon>Embryophyta</taxon>
        <taxon>Tracheophyta</taxon>
        <taxon>Spermatophyta</taxon>
        <taxon>Magnoliopsida</taxon>
        <taxon>eudicotyledons</taxon>
        <taxon>Gunneridae</taxon>
        <taxon>Pentapetalae</taxon>
        <taxon>asterids</taxon>
        <taxon>campanulids</taxon>
        <taxon>Asterales</taxon>
        <taxon>Asteraceae</taxon>
        <taxon>Asteroideae</taxon>
        <taxon>Anthemideae</taxon>
        <taxon>Artemisiinae</taxon>
        <taxon>Artemisia</taxon>
    </lineage>
</organism>
<evidence type="ECO:0000256" key="3">
    <source>
        <dbReference type="ARBA" id="ARBA00022729"/>
    </source>
</evidence>
<sequence>MRCQDYLLLCCVIHLATLNFTHAHNAPEDYVNAHNEVRKKVGVGLLKWDATVAKFAESYANQRKDCALRHSHNPKYGENIAWGSGQFSGLDAVKLWVDEKVDYDYISNSCKFLKMCGHYTQVVWKNSSRIGCARVKCVNDAYFVTCNYEPPGNYIGEKPY</sequence>
<keyword evidence="4" id="KW-0611">Plant defense</keyword>
<evidence type="ECO:0000256" key="5">
    <source>
        <dbReference type="ARBA" id="ARBA00023157"/>
    </source>
</evidence>
<evidence type="ECO:0000256" key="2">
    <source>
        <dbReference type="ARBA" id="ARBA00009923"/>
    </source>
</evidence>
<evidence type="ECO:0000256" key="6">
    <source>
        <dbReference type="ARBA" id="ARBA00023265"/>
    </source>
</evidence>
<name>A0A2U1LZS5_ARTAN</name>
<dbReference type="CDD" id="cd05381">
    <property type="entry name" value="CAP_PR-1"/>
    <property type="match status" value="1"/>
</dbReference>
<dbReference type="Pfam" id="PF00188">
    <property type="entry name" value="CAP"/>
    <property type="match status" value="1"/>
</dbReference>
<dbReference type="EMBL" id="PKPP01007048">
    <property type="protein sequence ID" value="PWA54515.1"/>
    <property type="molecule type" value="Genomic_DNA"/>
</dbReference>
<gene>
    <name evidence="9" type="ORF">CTI12_AA437000</name>
</gene>
<dbReference type="InterPro" id="IPR035940">
    <property type="entry name" value="CAP_sf"/>
</dbReference>
<dbReference type="InterPro" id="IPR002413">
    <property type="entry name" value="V5_allergen-like"/>
</dbReference>
<feature type="domain" description="SCP" evidence="8">
    <location>
        <begin position="25"/>
        <end position="156"/>
    </location>
</feature>
<dbReference type="OrthoDB" id="337038at2759"/>
<evidence type="ECO:0000259" key="8">
    <source>
        <dbReference type="SMART" id="SM00198"/>
    </source>
</evidence>
<accession>A0A2U1LZS5</accession>
<dbReference type="GO" id="GO:0005576">
    <property type="term" value="C:extracellular region"/>
    <property type="evidence" value="ECO:0007669"/>
    <property type="project" value="InterPro"/>
</dbReference>
<dbReference type="PANTHER" id="PTHR10334">
    <property type="entry name" value="CYSTEINE-RICH SECRETORY PROTEIN-RELATED"/>
    <property type="match status" value="1"/>
</dbReference>
<evidence type="ECO:0000313" key="10">
    <source>
        <dbReference type="Proteomes" id="UP000245207"/>
    </source>
</evidence>
<comment type="similarity">
    <text evidence="2">Belongs to the CRISP family.</text>
</comment>